<keyword evidence="3" id="KW-1185">Reference proteome</keyword>
<feature type="region of interest" description="Disordered" evidence="1">
    <location>
        <begin position="530"/>
        <end position="645"/>
    </location>
</feature>
<dbReference type="Proteomes" id="UP001604277">
    <property type="component" value="Unassembled WGS sequence"/>
</dbReference>
<evidence type="ECO:0000256" key="1">
    <source>
        <dbReference type="SAM" id="MobiDB-lite"/>
    </source>
</evidence>
<feature type="compositionally biased region" description="Basic and acidic residues" evidence="1">
    <location>
        <begin position="572"/>
        <end position="586"/>
    </location>
</feature>
<comment type="caution">
    <text evidence="2">The sequence shown here is derived from an EMBL/GenBank/DDBJ whole genome shotgun (WGS) entry which is preliminary data.</text>
</comment>
<accession>A0ABD1RJV7</accession>
<proteinExistence type="predicted"/>
<organism evidence="2 3">
    <name type="scientific">Forsythia ovata</name>
    <dbReference type="NCBI Taxonomy" id="205694"/>
    <lineage>
        <taxon>Eukaryota</taxon>
        <taxon>Viridiplantae</taxon>
        <taxon>Streptophyta</taxon>
        <taxon>Embryophyta</taxon>
        <taxon>Tracheophyta</taxon>
        <taxon>Spermatophyta</taxon>
        <taxon>Magnoliopsida</taxon>
        <taxon>eudicotyledons</taxon>
        <taxon>Gunneridae</taxon>
        <taxon>Pentapetalae</taxon>
        <taxon>asterids</taxon>
        <taxon>lamiids</taxon>
        <taxon>Lamiales</taxon>
        <taxon>Oleaceae</taxon>
        <taxon>Forsythieae</taxon>
        <taxon>Forsythia</taxon>
    </lineage>
</organism>
<protein>
    <submittedName>
        <fullName evidence="2">P-loop NTPase domain-containing protein LPA1-like protein 1</fullName>
    </submittedName>
</protein>
<gene>
    <name evidence="2" type="ORF">Fot_41980</name>
</gene>
<dbReference type="PANTHER" id="PTHR33477">
    <property type="entry name" value="P-LOOP NTPASE DOMAIN-CONTAINING PROTEIN LPA1 HOMOLOG 1"/>
    <property type="match status" value="1"/>
</dbReference>
<name>A0ABD1RJV7_9LAMI</name>
<dbReference type="InterPro" id="IPR027417">
    <property type="entry name" value="P-loop_NTPase"/>
</dbReference>
<sequence length="732" mass="81290">MAVAEGVGVAKLLYIIVVEDDAEMEKDSAFRYTRSVLQSTLQLMGCKARHAFKISRRVFEMVRSECLADKLVSACAEVSQQDAKIYTQREVEYYADASLDKADIVDHLVSEEEKNKSKTFELYKRRTTAVVRRKNFLDVVSEALAEYKYVGPDQRADLAIACRIRERKESVTVLLCGTSGCGKSTLSALLGSRLGITTVISTDSIRHMMRSFVDEKQNPLLWASTYHAGEYLDPVAVAEAKAKRKAKKLAGVSTPSLAKTDSGSAIGKSPIEGHSTAIDLISPKQMAIEGFKAQSEMVIDSLDRLITAWEERKESVVVEGVHLSLNFVMGLMRKHPSIIPFMIYISNEEKHLERFAVRAKYMTLDPAKNKYVKYIRNIRTIQEYLCDRADKHLVPKINNTNVDKSVAAIHATVFSCLRRREAGEQLYDPTTNTVTVVDEEYRNQCAANSLTSKGMFQLIQRKGSSRHLMALLNNDGSVAKAWPVNIIDENGKPIVGRPIENGIGTPAYGPLQIDRAESVNLQFGNFGISAWPSDTGGTSHASSVDESKGYQTDNGSKYYSSCCSSPRFSEGPAKELKEENSVHGSDEDVDEPPEIDSDEDLSDGRKQIQEELEGSVDEESTKSDEEYDDLAMQDTPEGGYVPDNEEESNIKMKFNDVIVSTKNDIDGVKYQQNLDLFMRTKGEPLSEALSGAFACPLREKNESRMPLHGNIGLRKRSQSIPAMGKHNKCSNG</sequence>
<feature type="compositionally biased region" description="Acidic residues" evidence="1">
    <location>
        <begin position="587"/>
        <end position="601"/>
    </location>
</feature>
<dbReference type="EMBL" id="JBFOLJ010000012">
    <property type="protein sequence ID" value="KAL2488688.1"/>
    <property type="molecule type" value="Genomic_DNA"/>
</dbReference>
<dbReference type="SUPFAM" id="SSF52540">
    <property type="entry name" value="P-loop containing nucleoside triphosphate hydrolases"/>
    <property type="match status" value="1"/>
</dbReference>
<evidence type="ECO:0000313" key="3">
    <source>
        <dbReference type="Proteomes" id="UP001604277"/>
    </source>
</evidence>
<evidence type="ECO:0000313" key="2">
    <source>
        <dbReference type="EMBL" id="KAL2488688.1"/>
    </source>
</evidence>
<dbReference type="Gene3D" id="3.40.50.300">
    <property type="entry name" value="P-loop containing nucleotide triphosphate hydrolases"/>
    <property type="match status" value="1"/>
</dbReference>
<reference evidence="3" key="1">
    <citation type="submission" date="2024-07" db="EMBL/GenBank/DDBJ databases">
        <title>Two chromosome-level genome assemblies of Korean endemic species Abeliophyllum distichum and Forsythia ovata (Oleaceae).</title>
        <authorList>
            <person name="Jang H."/>
        </authorList>
    </citation>
    <scope>NUCLEOTIDE SEQUENCE [LARGE SCALE GENOMIC DNA]</scope>
</reference>
<dbReference type="PANTHER" id="PTHR33477:SF3">
    <property type="entry name" value="P-LOOP NTPASE DOMAIN-CONTAINING PROTEIN LPA1 HOMOLOG 1"/>
    <property type="match status" value="1"/>
</dbReference>
<feature type="compositionally biased region" description="Polar residues" evidence="1">
    <location>
        <begin position="549"/>
        <end position="567"/>
    </location>
</feature>
<dbReference type="AlphaFoldDB" id="A0ABD1RJV7"/>